<proteinExistence type="predicted"/>
<organism evidence="1 2">
    <name type="scientific">Thermomonospora umbrina</name>
    <dbReference type="NCBI Taxonomy" id="111806"/>
    <lineage>
        <taxon>Bacteria</taxon>
        <taxon>Bacillati</taxon>
        <taxon>Actinomycetota</taxon>
        <taxon>Actinomycetes</taxon>
        <taxon>Streptosporangiales</taxon>
        <taxon>Thermomonosporaceae</taxon>
        <taxon>Thermomonospora</taxon>
    </lineage>
</organism>
<accession>A0A3D9SWF6</accession>
<reference evidence="1 2" key="1">
    <citation type="submission" date="2018-08" db="EMBL/GenBank/DDBJ databases">
        <title>Sequencing the genomes of 1000 actinobacteria strains.</title>
        <authorList>
            <person name="Klenk H.-P."/>
        </authorList>
    </citation>
    <scope>NUCLEOTIDE SEQUENCE [LARGE SCALE GENOMIC DNA]</scope>
    <source>
        <strain evidence="1 2">DSM 43927</strain>
    </source>
</reference>
<protein>
    <submittedName>
        <fullName evidence="1">Uncharacterized protein</fullName>
    </submittedName>
</protein>
<dbReference type="Proteomes" id="UP000256661">
    <property type="component" value="Unassembled WGS sequence"/>
</dbReference>
<dbReference type="AlphaFoldDB" id="A0A3D9SWF6"/>
<sequence>MDEAPPATWWTWEIRDASGDLGPVGVCGDRMDAVAEVNAELRKASEGWTADVHEVAPSPDGGPTYEYRRHAGRASRPVGVNGILWQ</sequence>
<dbReference type="EMBL" id="QTTT01000001">
    <property type="protein sequence ID" value="REE97325.1"/>
    <property type="molecule type" value="Genomic_DNA"/>
</dbReference>
<gene>
    <name evidence="1" type="ORF">DFJ69_2792</name>
</gene>
<evidence type="ECO:0000313" key="1">
    <source>
        <dbReference type="EMBL" id="REE97325.1"/>
    </source>
</evidence>
<comment type="caution">
    <text evidence="1">The sequence shown here is derived from an EMBL/GenBank/DDBJ whole genome shotgun (WGS) entry which is preliminary data.</text>
</comment>
<name>A0A3D9SWF6_9ACTN</name>
<evidence type="ECO:0000313" key="2">
    <source>
        <dbReference type="Proteomes" id="UP000256661"/>
    </source>
</evidence>
<keyword evidence="2" id="KW-1185">Reference proteome</keyword>